<gene>
    <name evidence="3" type="primary">ycf22</name>
</gene>
<keyword evidence="3" id="KW-0150">Chloroplast</keyword>
<feature type="transmembrane region" description="Helical" evidence="1">
    <location>
        <begin position="12"/>
        <end position="36"/>
    </location>
</feature>
<name>A0A8E6P017_9FLOR</name>
<dbReference type="AlphaFoldDB" id="A0A8E6P017"/>
<dbReference type="InterPro" id="IPR003399">
    <property type="entry name" value="Mce/MlaD"/>
</dbReference>
<dbReference type="Pfam" id="PF02470">
    <property type="entry name" value="MlaD"/>
    <property type="match status" value="1"/>
</dbReference>
<dbReference type="PANTHER" id="PTHR34675">
    <property type="entry name" value="PROTEIN TRIGALACTOSYLDIACYLGLYCEROL 2, CHLOROPLASTIC"/>
    <property type="match status" value="1"/>
</dbReference>
<dbReference type="InterPro" id="IPR039342">
    <property type="entry name" value="TGD2-like"/>
</dbReference>
<geneLocation type="chloroplast" evidence="3"/>
<protein>
    <recommendedName>
        <fullName evidence="2">Mce/MlaD domain-containing protein</fullName>
    </recommendedName>
</protein>
<feature type="domain" description="Mce/MlaD" evidence="2">
    <location>
        <begin position="42"/>
        <end position="117"/>
    </location>
</feature>
<sequence length="220" mass="25159">MLILIEVYKKQYKYLKIFFSLLILSVCIFLSIFSFLSVNQKPYSLFVEFDDAYGLKQGTPVTYKGVNIGVVNRISLSINKVVVLLTIRSSKTLIPYNSIFEANQIGLFNDIIISIKPQSNVNYSSKNIKVLGTDEMGFSYTLAKFLPHDSYIRGYKGISYDDLIRSTTRIAQRFDDPRFFSLFYLLLKNSLYISDEILILIYNSSIASQMIIHSVVSILS</sequence>
<evidence type="ECO:0000256" key="1">
    <source>
        <dbReference type="SAM" id="Phobius"/>
    </source>
</evidence>
<proteinExistence type="predicted"/>
<keyword evidence="1" id="KW-0472">Membrane</keyword>
<evidence type="ECO:0000313" key="3">
    <source>
        <dbReference type="EMBL" id="QVQ56703.1"/>
    </source>
</evidence>
<keyword evidence="1" id="KW-0812">Transmembrane</keyword>
<accession>A0A8E6P017</accession>
<organism evidence="3">
    <name type="scientific">Erythrocystis saccata</name>
    <dbReference type="NCBI Taxonomy" id="2822695"/>
    <lineage>
        <taxon>Eukaryota</taxon>
        <taxon>Rhodophyta</taxon>
        <taxon>Florideophyceae</taxon>
        <taxon>Rhodymeniophycidae</taxon>
        <taxon>Ceramiales</taxon>
        <taxon>Rhodomelaceae</taxon>
        <taxon>Erythrocystis</taxon>
    </lineage>
</organism>
<evidence type="ECO:0000259" key="2">
    <source>
        <dbReference type="Pfam" id="PF02470"/>
    </source>
</evidence>
<keyword evidence="3" id="KW-0934">Plastid</keyword>
<dbReference type="PANTHER" id="PTHR34675:SF1">
    <property type="entry name" value="PROTEIN TRIGALACTOSYLDIACYLGLYCEROL 2, CHLOROPLASTIC"/>
    <property type="match status" value="1"/>
</dbReference>
<keyword evidence="1" id="KW-1133">Transmembrane helix</keyword>
<dbReference type="EMBL" id="MW810349">
    <property type="protein sequence ID" value="QVQ56703.1"/>
    <property type="molecule type" value="Genomic_DNA"/>
</dbReference>
<reference evidence="3" key="1">
    <citation type="submission" date="2021-03" db="EMBL/GenBank/DDBJ databases">
        <title>Transfer of the hemiparasitic marine red alga Erythrocystis saccata (Rhodomelaceae, Rhodophyta) to the tribe Streblocladieae inferred from organellar genome analysis.</title>
        <authorList>
            <person name="Hughey J.R."/>
        </authorList>
    </citation>
    <scope>NUCLEOTIDE SEQUENCE</scope>
</reference>